<dbReference type="AlphaFoldDB" id="A0A392SEG5"/>
<feature type="non-terminal residue" evidence="1">
    <location>
        <position position="74"/>
    </location>
</feature>
<reference evidence="1 2" key="1">
    <citation type="journal article" date="2018" name="Front. Plant Sci.">
        <title>Red Clover (Trifolium pratense) and Zigzag Clover (T. medium) - A Picture of Genomic Similarities and Differences.</title>
        <authorList>
            <person name="Dluhosova J."/>
            <person name="Istvanek J."/>
            <person name="Nedelnik J."/>
            <person name="Repkova J."/>
        </authorList>
    </citation>
    <scope>NUCLEOTIDE SEQUENCE [LARGE SCALE GENOMIC DNA]</scope>
    <source>
        <strain evidence="2">cv. 10/8</strain>
        <tissue evidence="1">Leaf</tissue>
    </source>
</reference>
<keyword evidence="2" id="KW-1185">Reference proteome</keyword>
<accession>A0A392SEG5</accession>
<evidence type="ECO:0000313" key="1">
    <source>
        <dbReference type="EMBL" id="MCI47333.1"/>
    </source>
</evidence>
<organism evidence="1 2">
    <name type="scientific">Trifolium medium</name>
    <dbReference type="NCBI Taxonomy" id="97028"/>
    <lineage>
        <taxon>Eukaryota</taxon>
        <taxon>Viridiplantae</taxon>
        <taxon>Streptophyta</taxon>
        <taxon>Embryophyta</taxon>
        <taxon>Tracheophyta</taxon>
        <taxon>Spermatophyta</taxon>
        <taxon>Magnoliopsida</taxon>
        <taxon>eudicotyledons</taxon>
        <taxon>Gunneridae</taxon>
        <taxon>Pentapetalae</taxon>
        <taxon>rosids</taxon>
        <taxon>fabids</taxon>
        <taxon>Fabales</taxon>
        <taxon>Fabaceae</taxon>
        <taxon>Papilionoideae</taxon>
        <taxon>50 kb inversion clade</taxon>
        <taxon>NPAAA clade</taxon>
        <taxon>Hologalegina</taxon>
        <taxon>IRL clade</taxon>
        <taxon>Trifolieae</taxon>
        <taxon>Trifolium</taxon>
    </lineage>
</organism>
<protein>
    <submittedName>
        <fullName evidence="1">Uncharacterized protein</fullName>
    </submittedName>
</protein>
<sequence length="74" mass="7935">MHEFYIKENPFQPNVESKVDASVKDSVVLNVEASVKASGTLDLENPKNSKNLGESVLKSCENLNADVGASAKAK</sequence>
<name>A0A392SEG5_9FABA</name>
<comment type="caution">
    <text evidence="1">The sequence shown here is derived from an EMBL/GenBank/DDBJ whole genome shotgun (WGS) entry which is preliminary data.</text>
</comment>
<evidence type="ECO:0000313" key="2">
    <source>
        <dbReference type="Proteomes" id="UP000265520"/>
    </source>
</evidence>
<proteinExistence type="predicted"/>
<dbReference type="EMBL" id="LXQA010371057">
    <property type="protein sequence ID" value="MCI47333.1"/>
    <property type="molecule type" value="Genomic_DNA"/>
</dbReference>
<dbReference type="Proteomes" id="UP000265520">
    <property type="component" value="Unassembled WGS sequence"/>
</dbReference>